<dbReference type="RefSeq" id="WP_076092292.1">
    <property type="nucleotide sequence ID" value="NZ_MTHD01000001.1"/>
</dbReference>
<dbReference type="STRING" id="418702.BJN45_04110"/>
<dbReference type="Pfam" id="PF05130">
    <property type="entry name" value="FlgN"/>
    <property type="match status" value="1"/>
</dbReference>
<name>A0A1R1IDQ9_9RHOO</name>
<dbReference type="AlphaFoldDB" id="A0A1R1IDQ9"/>
<dbReference type="OrthoDB" id="9181910at2"/>
<organism evidence="4 5">
    <name type="scientific">Azonexus hydrophilus</name>
    <dbReference type="NCBI Taxonomy" id="418702"/>
    <lineage>
        <taxon>Bacteria</taxon>
        <taxon>Pseudomonadati</taxon>
        <taxon>Pseudomonadota</taxon>
        <taxon>Betaproteobacteria</taxon>
        <taxon>Rhodocyclales</taxon>
        <taxon>Azonexaceae</taxon>
        <taxon>Azonexus</taxon>
    </lineage>
</organism>
<evidence type="ECO:0000256" key="1">
    <source>
        <dbReference type="ARBA" id="ARBA00002397"/>
    </source>
</evidence>
<evidence type="ECO:0000313" key="5">
    <source>
        <dbReference type="Proteomes" id="UP000187526"/>
    </source>
</evidence>
<evidence type="ECO:0000256" key="3">
    <source>
        <dbReference type="ARBA" id="ARBA00022795"/>
    </source>
</evidence>
<comment type="function">
    <text evidence="1">Required for the efficient initiation of filament assembly.</text>
</comment>
<comment type="similarity">
    <text evidence="2">Belongs to the FlgN family.</text>
</comment>
<dbReference type="Gene3D" id="1.20.58.300">
    <property type="entry name" value="FlgN-like"/>
    <property type="match status" value="1"/>
</dbReference>
<dbReference type="InterPro" id="IPR036679">
    <property type="entry name" value="FlgN-like_sf"/>
</dbReference>
<dbReference type="EMBL" id="MTHD01000001">
    <property type="protein sequence ID" value="OMG56795.1"/>
    <property type="molecule type" value="Genomic_DNA"/>
</dbReference>
<keyword evidence="3" id="KW-1005">Bacterial flagellum biogenesis</keyword>
<comment type="caution">
    <text evidence="4">The sequence shown here is derived from an EMBL/GenBank/DDBJ whole genome shotgun (WGS) entry which is preliminary data.</text>
</comment>
<dbReference type="SUPFAM" id="SSF140566">
    <property type="entry name" value="FlgN-like"/>
    <property type="match status" value="1"/>
</dbReference>
<accession>A0A1R1IDQ9</accession>
<evidence type="ECO:0000256" key="2">
    <source>
        <dbReference type="ARBA" id="ARBA00007703"/>
    </source>
</evidence>
<dbReference type="Proteomes" id="UP000187526">
    <property type="component" value="Unassembled WGS sequence"/>
</dbReference>
<gene>
    <name evidence="4" type="ORF">BJN45_04110</name>
</gene>
<dbReference type="GO" id="GO:0044780">
    <property type="term" value="P:bacterial-type flagellum assembly"/>
    <property type="evidence" value="ECO:0007669"/>
    <property type="project" value="InterPro"/>
</dbReference>
<proteinExistence type="inferred from homology"/>
<evidence type="ECO:0000313" key="4">
    <source>
        <dbReference type="EMBL" id="OMG56795.1"/>
    </source>
</evidence>
<dbReference type="InterPro" id="IPR007809">
    <property type="entry name" value="FlgN-like"/>
</dbReference>
<reference evidence="4 5" key="1">
    <citation type="submission" date="2016-10" db="EMBL/GenBank/DDBJ databases">
        <title>Alkaliphiles isolated from bioreactors.</title>
        <authorList>
            <person name="Salah Z."/>
            <person name="Rout S.P."/>
            <person name="Humphreys P.N."/>
        </authorList>
    </citation>
    <scope>NUCLEOTIDE SEQUENCE [LARGE SCALE GENOMIC DNA]</scope>
    <source>
        <strain evidence="4 5">ZS02</strain>
    </source>
</reference>
<protein>
    <recommendedName>
        <fullName evidence="6">Flagellar biosynthesis protein FlgN</fullName>
    </recommendedName>
</protein>
<evidence type="ECO:0008006" key="6">
    <source>
        <dbReference type="Google" id="ProtNLM"/>
    </source>
</evidence>
<keyword evidence="5" id="KW-1185">Reference proteome</keyword>
<sequence length="154" mass="16816">MSELQQLLETEKGLVTRFLDLLREEQSALVEGLAETLSVLNQTKLELIDTLNTAEAARGAFIAASSTGNGKAEMKAWLLRHPAEKSARLLWEEILDLAREARQLHEMNGELIAMHLSKTSEAIDILTQRQKEAALYGSNGQAASGTGSRIVDSA</sequence>